<accession>A0AA90Z850</accession>
<dbReference type="AlphaFoldDB" id="A0AA90Z850"/>
<dbReference type="EMBL" id="JAVDQI010000003">
    <property type="protein sequence ID" value="MDR6222799.1"/>
    <property type="molecule type" value="Genomic_DNA"/>
</dbReference>
<evidence type="ECO:0000313" key="4">
    <source>
        <dbReference type="Proteomes" id="UP001185015"/>
    </source>
</evidence>
<comment type="caution">
    <text evidence="3">The sequence shown here is derived from an EMBL/GenBank/DDBJ whole genome shotgun (WGS) entry which is preliminary data.</text>
</comment>
<keyword evidence="4" id="KW-1185">Reference proteome</keyword>
<dbReference type="SUPFAM" id="SSF48695">
    <property type="entry name" value="Multiheme cytochromes"/>
    <property type="match status" value="1"/>
</dbReference>
<protein>
    <recommendedName>
        <fullName evidence="2">Cytochrome c-552/4 domain-containing protein</fullName>
    </recommendedName>
</protein>
<reference evidence="3 4" key="1">
    <citation type="submission" date="2023-07" db="EMBL/GenBank/DDBJ databases">
        <title>Genomic Encyclopedia of Type Strains, Phase IV (KMG-IV): sequencing the most valuable type-strain genomes for metagenomic binning, comparative biology and taxonomic classification.</title>
        <authorList>
            <person name="Goeker M."/>
        </authorList>
    </citation>
    <scope>NUCLEOTIDE SEQUENCE [LARGE SCALE GENOMIC DNA]</scope>
    <source>
        <strain evidence="3 4">DSM 17273</strain>
    </source>
</reference>
<keyword evidence="1" id="KW-0812">Transmembrane</keyword>
<name>A0AA90Z850_9EURY</name>
<dbReference type="RefSeq" id="WP_309740053.1">
    <property type="nucleotide sequence ID" value="NZ_JAVDQI010000003.1"/>
</dbReference>
<keyword evidence="1" id="KW-0472">Membrane</keyword>
<dbReference type="InterPro" id="IPR036280">
    <property type="entry name" value="Multihaem_cyt_sf"/>
</dbReference>
<evidence type="ECO:0000313" key="3">
    <source>
        <dbReference type="EMBL" id="MDR6222799.1"/>
    </source>
</evidence>
<proteinExistence type="predicted"/>
<dbReference type="InterPro" id="IPR023155">
    <property type="entry name" value="Cyt_c-552/4"/>
</dbReference>
<feature type="transmembrane region" description="Helical" evidence="1">
    <location>
        <begin position="436"/>
        <end position="456"/>
    </location>
</feature>
<gene>
    <name evidence="3" type="ORF">J2750_001248</name>
</gene>
<evidence type="ECO:0000259" key="2">
    <source>
        <dbReference type="Pfam" id="PF13435"/>
    </source>
</evidence>
<dbReference type="Proteomes" id="UP001185015">
    <property type="component" value="Unassembled WGS sequence"/>
</dbReference>
<evidence type="ECO:0000256" key="1">
    <source>
        <dbReference type="SAM" id="Phobius"/>
    </source>
</evidence>
<dbReference type="Gene3D" id="1.10.1130.10">
    <property type="entry name" value="Flavocytochrome C3, Chain A"/>
    <property type="match status" value="1"/>
</dbReference>
<feature type="domain" description="Cytochrome c-552/4" evidence="2">
    <location>
        <begin position="38"/>
        <end position="120"/>
    </location>
</feature>
<dbReference type="Pfam" id="PF13435">
    <property type="entry name" value="Cytochrome_C554"/>
    <property type="match status" value="1"/>
</dbReference>
<organism evidence="3 4">
    <name type="scientific">Methanococcoides alaskense</name>
    <dbReference type="NCBI Taxonomy" id="325778"/>
    <lineage>
        <taxon>Archaea</taxon>
        <taxon>Methanobacteriati</taxon>
        <taxon>Methanobacteriota</taxon>
        <taxon>Stenosarchaea group</taxon>
        <taxon>Methanomicrobia</taxon>
        <taxon>Methanosarcinales</taxon>
        <taxon>Methanosarcinaceae</taxon>
        <taxon>Methanococcoides</taxon>
    </lineage>
</organism>
<sequence length="457" mass="48466">MTFLLFVAAILFVTCTASAVDPTGFDELNSEDFVTNSKCANCHAILRSQHDDSMHAYAYTDPLYQKEVLLASEDTNGQTDEFCSRCHTPIGVVSGEVPPIDGSMISDVAAEGAQCDFCHTVSESSGPGDGSFVSSPGDVKWGPLDDASSAFHESEFNGLYTEADYCGMCHNVNSPFNGLPLDDTYTSWSESSYAEEGVVCQDCHMSPGITHFEADPGRSASSSPKRDHIPVHEIVGGNYFMLDILTDGRAGDAAVERLQKAATIEVDAPEDAISGDDVSIQVSVTNSGAGHKLPTGISEIRQMWVSVSATDADGVLLYSSGTLDGEGNVEDGIIYHTVLSDADGDVTTKLWQAEAIVSDNRILPGDTAVESHSFVMPEGAADPILVEAKLLYRSAPQSIVDELFGKGIYEVPVIDMAEAYGSINGDAEVPSESTPGFGVILLIFSLIAAGCVGRILK</sequence>
<keyword evidence="1" id="KW-1133">Transmembrane helix</keyword>